<dbReference type="PROSITE" id="PS00636">
    <property type="entry name" value="DNAJ_1"/>
    <property type="match status" value="1"/>
</dbReference>
<dbReference type="PRINTS" id="PR00625">
    <property type="entry name" value="JDOMAIN"/>
</dbReference>
<evidence type="ECO:0000313" key="12">
    <source>
        <dbReference type="EMBL" id="OGE77973.1"/>
    </source>
</evidence>
<comment type="function">
    <text evidence="8">Participates actively in the response to hyperosmotic and heat shock by preventing the aggregation of stress-denatured proteins and by disaggregating proteins, also in an autonomous, DnaK-independent fashion. Unfolded proteins bind initially to DnaJ; upon interaction with the DnaJ-bound protein, DnaK hydrolyzes its bound ATP, resulting in the formation of a stable complex. GrpE releases ADP from DnaK; ATP binding to DnaK triggers the release of the substrate protein, thus completing the reaction cycle. Several rounds of ATP-dependent interactions between DnaJ, DnaK and GrpE are required for fully efficient folding. Also involved, together with DnaK and GrpE, in the DNA replication of plasmids through activation of initiation proteins.</text>
</comment>
<keyword evidence="3 8" id="KW-0863">Zinc-finger</keyword>
<feature type="domain" description="CR-type" evidence="11">
    <location>
        <begin position="144"/>
        <end position="226"/>
    </location>
</feature>
<evidence type="ECO:0000256" key="7">
    <source>
        <dbReference type="ARBA" id="ARBA00067609"/>
    </source>
</evidence>
<dbReference type="GO" id="GO:0031072">
    <property type="term" value="F:heat shock protein binding"/>
    <property type="evidence" value="ECO:0007669"/>
    <property type="project" value="InterPro"/>
</dbReference>
<dbReference type="InterPro" id="IPR001305">
    <property type="entry name" value="HSP_DnaJ_Cys-rich_dom"/>
</dbReference>
<keyword evidence="2 8" id="KW-0677">Repeat</keyword>
<evidence type="ECO:0000256" key="1">
    <source>
        <dbReference type="ARBA" id="ARBA00022723"/>
    </source>
</evidence>
<feature type="zinc finger region" description="CR-type" evidence="9">
    <location>
        <begin position="144"/>
        <end position="226"/>
    </location>
</feature>
<keyword evidence="5 8" id="KW-0143">Chaperone</keyword>
<feature type="repeat" description="CXXCXGXG motif" evidence="8">
    <location>
        <begin position="200"/>
        <end position="207"/>
    </location>
</feature>
<dbReference type="Pfam" id="PF00226">
    <property type="entry name" value="DnaJ"/>
    <property type="match status" value="1"/>
</dbReference>
<keyword evidence="8" id="KW-0963">Cytoplasm</keyword>
<keyword evidence="1 8" id="KW-0479">Metal-binding</keyword>
<dbReference type="SUPFAM" id="SSF46565">
    <property type="entry name" value="Chaperone J-domain"/>
    <property type="match status" value="1"/>
</dbReference>
<feature type="binding site" evidence="8">
    <location>
        <position position="200"/>
    </location>
    <ligand>
        <name>Zn(2+)</name>
        <dbReference type="ChEBI" id="CHEBI:29105"/>
        <label>2</label>
    </ligand>
</feature>
<dbReference type="CDD" id="cd06257">
    <property type="entry name" value="DnaJ"/>
    <property type="match status" value="1"/>
</dbReference>
<dbReference type="Gene3D" id="1.10.287.110">
    <property type="entry name" value="DnaJ domain"/>
    <property type="match status" value="1"/>
</dbReference>
<feature type="binding site" evidence="8">
    <location>
        <position position="177"/>
    </location>
    <ligand>
        <name>Zn(2+)</name>
        <dbReference type="ChEBI" id="CHEBI:29105"/>
        <label>2</label>
    </ligand>
</feature>
<dbReference type="InterPro" id="IPR012724">
    <property type="entry name" value="DnaJ"/>
</dbReference>
<dbReference type="Pfam" id="PF01556">
    <property type="entry name" value="DnaJ_C"/>
    <property type="match status" value="1"/>
</dbReference>
<dbReference type="CDD" id="cd10719">
    <property type="entry name" value="DnaJ_zf"/>
    <property type="match status" value="1"/>
</dbReference>
<dbReference type="CDD" id="cd10747">
    <property type="entry name" value="DnaJ_C"/>
    <property type="match status" value="1"/>
</dbReference>
<protein>
    <recommendedName>
        <fullName evidence="7 8">Chaperone protein DnaJ</fullName>
    </recommendedName>
</protein>
<feature type="repeat" description="CXXCXGXG motif" evidence="8">
    <location>
        <begin position="174"/>
        <end position="181"/>
    </location>
</feature>
<gene>
    <name evidence="8" type="primary">dnaJ</name>
    <name evidence="12" type="ORF">A2751_02945</name>
</gene>
<evidence type="ECO:0000256" key="8">
    <source>
        <dbReference type="HAMAP-Rule" id="MF_01152"/>
    </source>
</evidence>
<comment type="caution">
    <text evidence="12">The sequence shown here is derived from an EMBL/GenBank/DDBJ whole genome shotgun (WGS) entry which is preliminary data.</text>
</comment>
<keyword evidence="8" id="KW-0235">DNA replication</keyword>
<dbReference type="InterPro" id="IPR036869">
    <property type="entry name" value="J_dom_sf"/>
</dbReference>
<comment type="cofactor">
    <cofactor evidence="8">
        <name>Zn(2+)</name>
        <dbReference type="ChEBI" id="CHEBI:29105"/>
    </cofactor>
    <text evidence="8">Binds 2 Zn(2+) ions per monomer.</text>
</comment>
<dbReference type="AlphaFoldDB" id="A0A1F5NK99"/>
<feature type="binding site" evidence="8">
    <location>
        <position position="203"/>
    </location>
    <ligand>
        <name>Zn(2+)</name>
        <dbReference type="ChEBI" id="CHEBI:29105"/>
        <label>2</label>
    </ligand>
</feature>
<evidence type="ECO:0000256" key="3">
    <source>
        <dbReference type="ARBA" id="ARBA00022771"/>
    </source>
</evidence>
<dbReference type="PANTHER" id="PTHR43096:SF52">
    <property type="entry name" value="DNAJ HOMOLOG 1, MITOCHONDRIAL-RELATED"/>
    <property type="match status" value="1"/>
</dbReference>
<dbReference type="PROSITE" id="PS51188">
    <property type="entry name" value="ZF_CR"/>
    <property type="match status" value="1"/>
</dbReference>
<evidence type="ECO:0000259" key="11">
    <source>
        <dbReference type="PROSITE" id="PS51188"/>
    </source>
</evidence>
<comment type="similarity">
    <text evidence="6 8">Belongs to the DnaJ family.</text>
</comment>
<keyword evidence="4 8" id="KW-0862">Zinc</keyword>
<accession>A0A1F5NK99</accession>
<evidence type="ECO:0000313" key="13">
    <source>
        <dbReference type="Proteomes" id="UP000176864"/>
    </source>
</evidence>
<dbReference type="NCBIfam" id="TIGR02349">
    <property type="entry name" value="DnaJ_bact"/>
    <property type="match status" value="1"/>
</dbReference>
<evidence type="ECO:0000256" key="6">
    <source>
        <dbReference type="ARBA" id="ARBA00061004"/>
    </source>
</evidence>
<evidence type="ECO:0000256" key="9">
    <source>
        <dbReference type="PROSITE-ProRule" id="PRU00546"/>
    </source>
</evidence>
<dbReference type="PROSITE" id="PS50076">
    <property type="entry name" value="DNAJ_2"/>
    <property type="match status" value="1"/>
</dbReference>
<dbReference type="SMART" id="SM00271">
    <property type="entry name" value="DnaJ"/>
    <property type="match status" value="1"/>
</dbReference>
<keyword evidence="8" id="KW-0346">Stress response</keyword>
<comment type="subcellular location">
    <subcellularLocation>
        <location evidence="8">Cytoplasm</location>
    </subcellularLocation>
</comment>
<dbReference type="NCBIfam" id="NF008035">
    <property type="entry name" value="PRK10767.1"/>
    <property type="match status" value="1"/>
</dbReference>
<dbReference type="GO" id="GO:0005737">
    <property type="term" value="C:cytoplasm"/>
    <property type="evidence" value="ECO:0007669"/>
    <property type="project" value="UniProtKB-SubCell"/>
</dbReference>
<dbReference type="Pfam" id="PF00684">
    <property type="entry name" value="DnaJ_CXXCXGXG"/>
    <property type="match status" value="1"/>
</dbReference>
<dbReference type="Gene3D" id="2.60.260.20">
    <property type="entry name" value="Urease metallochaperone UreE, N-terminal domain"/>
    <property type="match status" value="2"/>
</dbReference>
<dbReference type="EMBL" id="MFEK01000016">
    <property type="protein sequence ID" value="OGE77973.1"/>
    <property type="molecule type" value="Genomic_DNA"/>
</dbReference>
<feature type="binding site" evidence="8">
    <location>
        <position position="174"/>
    </location>
    <ligand>
        <name>Zn(2+)</name>
        <dbReference type="ChEBI" id="CHEBI:29105"/>
        <label>2</label>
    </ligand>
</feature>
<sequence>MTKNYYETLGISKTASKDEIRRAYRKLAHEFHPDKQGGKADRFREVNEAYEVLSDDTKRKQYDQFGQTFESARGGQAGGGFGGFDFGDFDFSGFSAGGGSAFGGDFGDIFSNIFGGQSKARSRREQGVDLEMQMTIDFLEGVFGTDKEINLEKKSACPKCQGSGAEPGSKVTACPKCHGQGQIVTHQRTILGSFQRAEMCDRCQGTGKVPEKECEECKGIGIKKQSKKIKVVIPPGIDNGQRLRMSGEGEMGYRGSPPGDLYIEINVRDHPEFKRDRFHIHSEVPVSFYQAALGGDVEVATVDGPVMLKIPAGVQSGKVLRLASRGVPHLEGKGRGDHLVTVRVITPQKLNKKEKELLKALAEESGETVNINKSFWDKIKDSF</sequence>
<name>A0A1F5NK99_9BACT</name>
<dbReference type="GO" id="GO:0051082">
    <property type="term" value="F:unfolded protein binding"/>
    <property type="evidence" value="ECO:0007669"/>
    <property type="project" value="UniProtKB-UniRule"/>
</dbReference>
<dbReference type="STRING" id="1817824.A2751_02945"/>
<dbReference type="InterPro" id="IPR018253">
    <property type="entry name" value="DnaJ_domain_CS"/>
</dbReference>
<dbReference type="HAMAP" id="MF_01152">
    <property type="entry name" value="DnaJ"/>
    <property type="match status" value="1"/>
</dbReference>
<dbReference type="PANTHER" id="PTHR43096">
    <property type="entry name" value="DNAJ HOMOLOG 1, MITOCHONDRIAL-RELATED"/>
    <property type="match status" value="1"/>
</dbReference>
<dbReference type="GO" id="GO:0009408">
    <property type="term" value="P:response to heat"/>
    <property type="evidence" value="ECO:0007669"/>
    <property type="project" value="InterPro"/>
</dbReference>
<dbReference type="Gene3D" id="2.10.230.10">
    <property type="entry name" value="Heat shock protein DnaJ, cysteine-rich domain"/>
    <property type="match status" value="1"/>
</dbReference>
<evidence type="ECO:0000256" key="4">
    <source>
        <dbReference type="ARBA" id="ARBA00022833"/>
    </source>
</evidence>
<comment type="subunit">
    <text evidence="8">Homodimer.</text>
</comment>
<organism evidence="12 13">
    <name type="scientific">Candidatus Doudnabacteria bacterium RIFCSPHIGHO2_01_FULL_46_14</name>
    <dbReference type="NCBI Taxonomy" id="1817824"/>
    <lineage>
        <taxon>Bacteria</taxon>
        <taxon>Candidatus Doudnaibacteriota</taxon>
    </lineage>
</organism>
<evidence type="ECO:0000256" key="2">
    <source>
        <dbReference type="ARBA" id="ARBA00022737"/>
    </source>
</evidence>
<dbReference type="InterPro" id="IPR001623">
    <property type="entry name" value="DnaJ_domain"/>
</dbReference>
<feature type="binding site" evidence="8">
    <location>
        <position position="160"/>
    </location>
    <ligand>
        <name>Zn(2+)</name>
        <dbReference type="ChEBI" id="CHEBI:29105"/>
        <label>1</label>
    </ligand>
</feature>
<dbReference type="SUPFAM" id="SSF49493">
    <property type="entry name" value="HSP40/DnaJ peptide-binding domain"/>
    <property type="match status" value="2"/>
</dbReference>
<dbReference type="FunFam" id="2.60.260.20:FF:000005">
    <property type="entry name" value="Chaperone protein dnaJ 1, mitochondrial"/>
    <property type="match status" value="1"/>
</dbReference>
<dbReference type="Proteomes" id="UP000176864">
    <property type="component" value="Unassembled WGS sequence"/>
</dbReference>
<feature type="binding site" evidence="8">
    <location>
        <position position="214"/>
    </location>
    <ligand>
        <name>Zn(2+)</name>
        <dbReference type="ChEBI" id="CHEBI:29105"/>
        <label>1</label>
    </ligand>
</feature>
<feature type="binding site" evidence="8">
    <location>
        <position position="157"/>
    </location>
    <ligand>
        <name>Zn(2+)</name>
        <dbReference type="ChEBI" id="CHEBI:29105"/>
        <label>1</label>
    </ligand>
</feature>
<dbReference type="InterPro" id="IPR002939">
    <property type="entry name" value="DnaJ_C"/>
</dbReference>
<dbReference type="GO" id="GO:0005524">
    <property type="term" value="F:ATP binding"/>
    <property type="evidence" value="ECO:0007669"/>
    <property type="project" value="InterPro"/>
</dbReference>
<proteinExistence type="inferred from homology"/>
<comment type="domain">
    <text evidence="8">The J domain is necessary and sufficient to stimulate DnaK ATPase activity. Zinc center 1 plays an important role in the autonomous, DnaK-independent chaperone activity of DnaJ. Zinc center 2 is essential for interaction with DnaK and for DnaJ activity.</text>
</comment>
<feature type="repeat" description="CXXCXGXG motif" evidence="8">
    <location>
        <begin position="157"/>
        <end position="164"/>
    </location>
</feature>
<dbReference type="GO" id="GO:0008270">
    <property type="term" value="F:zinc ion binding"/>
    <property type="evidence" value="ECO:0007669"/>
    <property type="project" value="UniProtKB-UniRule"/>
</dbReference>
<dbReference type="FunFam" id="2.10.230.10:FF:000002">
    <property type="entry name" value="Molecular chaperone DnaJ"/>
    <property type="match status" value="1"/>
</dbReference>
<dbReference type="GO" id="GO:0006260">
    <property type="term" value="P:DNA replication"/>
    <property type="evidence" value="ECO:0007669"/>
    <property type="project" value="UniProtKB-KW"/>
</dbReference>
<evidence type="ECO:0000259" key="10">
    <source>
        <dbReference type="PROSITE" id="PS50076"/>
    </source>
</evidence>
<feature type="binding site" evidence="8">
    <location>
        <position position="217"/>
    </location>
    <ligand>
        <name>Zn(2+)</name>
        <dbReference type="ChEBI" id="CHEBI:29105"/>
        <label>1</label>
    </ligand>
</feature>
<reference evidence="12 13" key="1">
    <citation type="journal article" date="2016" name="Nat. Commun.">
        <title>Thousands of microbial genomes shed light on interconnected biogeochemical processes in an aquifer system.</title>
        <authorList>
            <person name="Anantharaman K."/>
            <person name="Brown C.T."/>
            <person name="Hug L.A."/>
            <person name="Sharon I."/>
            <person name="Castelle C.J."/>
            <person name="Probst A.J."/>
            <person name="Thomas B.C."/>
            <person name="Singh A."/>
            <person name="Wilkins M.J."/>
            <person name="Karaoz U."/>
            <person name="Brodie E.L."/>
            <person name="Williams K.H."/>
            <person name="Hubbard S.S."/>
            <person name="Banfield J.F."/>
        </authorList>
    </citation>
    <scope>NUCLEOTIDE SEQUENCE [LARGE SCALE GENOMIC DNA]</scope>
</reference>
<feature type="repeat" description="CXXCXGXG motif" evidence="8">
    <location>
        <begin position="214"/>
        <end position="221"/>
    </location>
</feature>
<dbReference type="GO" id="GO:0042026">
    <property type="term" value="P:protein refolding"/>
    <property type="evidence" value="ECO:0007669"/>
    <property type="project" value="TreeGrafter"/>
</dbReference>
<feature type="domain" description="J" evidence="10">
    <location>
        <begin position="4"/>
        <end position="66"/>
    </location>
</feature>
<evidence type="ECO:0000256" key="5">
    <source>
        <dbReference type="ARBA" id="ARBA00023186"/>
    </source>
</evidence>
<dbReference type="InterPro" id="IPR036410">
    <property type="entry name" value="HSP_DnaJ_Cys-rich_dom_sf"/>
</dbReference>
<dbReference type="InterPro" id="IPR008971">
    <property type="entry name" value="HSP40/DnaJ_pept-bd"/>
</dbReference>
<dbReference type="SUPFAM" id="SSF57938">
    <property type="entry name" value="DnaJ/Hsp40 cysteine-rich domain"/>
    <property type="match status" value="1"/>
</dbReference>